<protein>
    <submittedName>
        <fullName evidence="1">Uncharacterized protein</fullName>
    </submittedName>
</protein>
<reference evidence="1 2" key="1">
    <citation type="journal article" date="2018" name="Front. Plant Sci.">
        <title>Red Clover (Trifolium pratense) and Zigzag Clover (T. medium) - A Picture of Genomic Similarities and Differences.</title>
        <authorList>
            <person name="Dluhosova J."/>
            <person name="Istvanek J."/>
            <person name="Nedelnik J."/>
            <person name="Repkova J."/>
        </authorList>
    </citation>
    <scope>NUCLEOTIDE SEQUENCE [LARGE SCALE GENOMIC DNA]</scope>
    <source>
        <strain evidence="2">cv. 10/8</strain>
        <tissue evidence="1">Leaf</tissue>
    </source>
</reference>
<proteinExistence type="predicted"/>
<dbReference type="Proteomes" id="UP000265520">
    <property type="component" value="Unassembled WGS sequence"/>
</dbReference>
<dbReference type="AlphaFoldDB" id="A0A392UUB9"/>
<evidence type="ECO:0000313" key="1">
    <source>
        <dbReference type="EMBL" id="MCI75385.1"/>
    </source>
</evidence>
<evidence type="ECO:0000313" key="2">
    <source>
        <dbReference type="Proteomes" id="UP000265520"/>
    </source>
</evidence>
<feature type="non-terminal residue" evidence="1">
    <location>
        <position position="48"/>
    </location>
</feature>
<comment type="caution">
    <text evidence="1">The sequence shown here is derived from an EMBL/GenBank/DDBJ whole genome shotgun (WGS) entry which is preliminary data.</text>
</comment>
<name>A0A392UUB9_9FABA</name>
<keyword evidence="2" id="KW-1185">Reference proteome</keyword>
<accession>A0A392UUB9</accession>
<dbReference type="EMBL" id="LXQA010881731">
    <property type="protein sequence ID" value="MCI75385.1"/>
    <property type="molecule type" value="Genomic_DNA"/>
</dbReference>
<organism evidence="1 2">
    <name type="scientific">Trifolium medium</name>
    <dbReference type="NCBI Taxonomy" id="97028"/>
    <lineage>
        <taxon>Eukaryota</taxon>
        <taxon>Viridiplantae</taxon>
        <taxon>Streptophyta</taxon>
        <taxon>Embryophyta</taxon>
        <taxon>Tracheophyta</taxon>
        <taxon>Spermatophyta</taxon>
        <taxon>Magnoliopsida</taxon>
        <taxon>eudicotyledons</taxon>
        <taxon>Gunneridae</taxon>
        <taxon>Pentapetalae</taxon>
        <taxon>rosids</taxon>
        <taxon>fabids</taxon>
        <taxon>Fabales</taxon>
        <taxon>Fabaceae</taxon>
        <taxon>Papilionoideae</taxon>
        <taxon>50 kb inversion clade</taxon>
        <taxon>NPAAA clade</taxon>
        <taxon>Hologalegina</taxon>
        <taxon>IRL clade</taxon>
        <taxon>Trifolieae</taxon>
        <taxon>Trifolium</taxon>
    </lineage>
</organism>
<sequence length="48" mass="5619">MLECSNRKEAQVNPRKHSFARKIQLRQDFKSSYSCSSMTTWGAPVLDW</sequence>